<reference evidence="1" key="1">
    <citation type="submission" date="2018-06" db="EMBL/GenBank/DDBJ databases">
        <authorList>
            <person name="Zhirakovskaya E."/>
        </authorList>
    </citation>
    <scope>NUCLEOTIDE SEQUENCE</scope>
</reference>
<feature type="non-terminal residue" evidence="1">
    <location>
        <position position="89"/>
    </location>
</feature>
<proteinExistence type="predicted"/>
<dbReference type="EMBL" id="UOEK01000547">
    <property type="protein sequence ID" value="VAW09283.1"/>
    <property type="molecule type" value="Genomic_DNA"/>
</dbReference>
<name>A0A3B0SZK5_9ZZZZ</name>
<protein>
    <submittedName>
        <fullName evidence="1">Uncharacterized protein</fullName>
    </submittedName>
</protein>
<sequence length="89" mass="9406">MALLLRLALSFAIIATTATTVQAAPGDPITPGATRVDATFSNLGMTWTVSGDTNLNSTMTMRFRVKGTSTWRDAADAVRAYPTIIVQGS</sequence>
<evidence type="ECO:0000313" key="1">
    <source>
        <dbReference type="EMBL" id="VAW09283.1"/>
    </source>
</evidence>
<organism evidence="1">
    <name type="scientific">hydrothermal vent metagenome</name>
    <dbReference type="NCBI Taxonomy" id="652676"/>
    <lineage>
        <taxon>unclassified sequences</taxon>
        <taxon>metagenomes</taxon>
        <taxon>ecological metagenomes</taxon>
    </lineage>
</organism>
<dbReference type="AlphaFoldDB" id="A0A3B0SZK5"/>
<accession>A0A3B0SZK5</accession>
<gene>
    <name evidence="1" type="ORF">MNBD_ACTINO02-206</name>
</gene>